<feature type="coiled-coil region" evidence="1">
    <location>
        <begin position="463"/>
        <end position="540"/>
    </location>
</feature>
<feature type="coiled-coil region" evidence="1">
    <location>
        <begin position="693"/>
        <end position="768"/>
    </location>
</feature>
<feature type="coiled-coil region" evidence="1">
    <location>
        <begin position="158"/>
        <end position="192"/>
    </location>
</feature>
<dbReference type="GO" id="GO:0005856">
    <property type="term" value="C:cytoskeleton"/>
    <property type="evidence" value="ECO:0007669"/>
    <property type="project" value="TreeGrafter"/>
</dbReference>
<dbReference type="HOGENOM" id="CLU_266739_0_0_1"/>
<name>K3WEI7_GLOUD</name>
<dbReference type="Proteomes" id="UP000019132">
    <property type="component" value="Unassembled WGS sequence"/>
</dbReference>
<dbReference type="EMBL" id="GL376603">
    <property type="status" value="NOT_ANNOTATED_CDS"/>
    <property type="molecule type" value="Genomic_DNA"/>
</dbReference>
<evidence type="ECO:0000256" key="2">
    <source>
        <dbReference type="SAM" id="MobiDB-lite"/>
    </source>
</evidence>
<dbReference type="EnsemblProtists" id="PYU1_T003378">
    <property type="protein sequence ID" value="PYU1_T003378"/>
    <property type="gene ID" value="PYU1_G003368"/>
</dbReference>
<feature type="coiled-coil region" evidence="1">
    <location>
        <begin position="1127"/>
        <end position="1202"/>
    </location>
</feature>
<feature type="coiled-coil region" evidence="1">
    <location>
        <begin position="968"/>
        <end position="1073"/>
    </location>
</feature>
<feature type="coiled-coil region" evidence="1">
    <location>
        <begin position="801"/>
        <end position="908"/>
    </location>
</feature>
<feature type="region of interest" description="Disordered" evidence="2">
    <location>
        <begin position="1"/>
        <end position="130"/>
    </location>
</feature>
<feature type="compositionally biased region" description="Polar residues" evidence="2">
    <location>
        <begin position="32"/>
        <end position="60"/>
    </location>
</feature>
<keyword evidence="1" id="KW-0175">Coiled coil</keyword>
<feature type="coiled-coil region" evidence="1">
    <location>
        <begin position="593"/>
        <end position="627"/>
    </location>
</feature>
<dbReference type="STRING" id="431595.K3WEI7"/>
<reference evidence="3" key="3">
    <citation type="submission" date="2015-02" db="UniProtKB">
        <authorList>
            <consortium name="EnsemblProtists"/>
        </authorList>
    </citation>
    <scope>IDENTIFICATION</scope>
    <source>
        <strain evidence="3">DAOM BR144</strain>
    </source>
</reference>
<evidence type="ECO:0000313" key="3">
    <source>
        <dbReference type="EnsemblProtists" id="PYU1_T003378"/>
    </source>
</evidence>
<dbReference type="eggNOG" id="ENOG502S3M1">
    <property type="taxonomic scope" value="Eukaryota"/>
</dbReference>
<keyword evidence="4" id="KW-1185">Reference proteome</keyword>
<feature type="compositionally biased region" description="Acidic residues" evidence="2">
    <location>
        <begin position="19"/>
        <end position="31"/>
    </location>
</feature>
<feature type="compositionally biased region" description="Low complexity" evidence="2">
    <location>
        <begin position="76"/>
        <end position="109"/>
    </location>
</feature>
<evidence type="ECO:0000313" key="4">
    <source>
        <dbReference type="Proteomes" id="UP000019132"/>
    </source>
</evidence>
<proteinExistence type="predicted"/>
<dbReference type="InParanoid" id="K3WEI7"/>
<reference evidence="4" key="2">
    <citation type="submission" date="2010-04" db="EMBL/GenBank/DDBJ databases">
        <authorList>
            <person name="Buell R."/>
            <person name="Hamilton J."/>
            <person name="Hostetler J."/>
        </authorList>
    </citation>
    <scope>NUCLEOTIDE SEQUENCE [LARGE SCALE GENOMIC DNA]</scope>
    <source>
        <strain evidence="4">DAOM:BR144</strain>
    </source>
</reference>
<organism evidence="3 4">
    <name type="scientific">Globisporangium ultimum (strain ATCC 200006 / CBS 805.95 / DAOM BR144)</name>
    <name type="common">Pythium ultimum</name>
    <dbReference type="NCBI Taxonomy" id="431595"/>
    <lineage>
        <taxon>Eukaryota</taxon>
        <taxon>Sar</taxon>
        <taxon>Stramenopiles</taxon>
        <taxon>Oomycota</taxon>
        <taxon>Peronosporomycetes</taxon>
        <taxon>Pythiales</taxon>
        <taxon>Pythiaceae</taxon>
        <taxon>Globisporangium</taxon>
    </lineage>
</organism>
<dbReference type="PANTHER" id="PTHR47357:SF1">
    <property type="entry name" value="SPINDLE POLE BODY COMPONENT 110"/>
    <property type="match status" value="1"/>
</dbReference>
<dbReference type="VEuPathDB" id="FungiDB:PYU1_G003368"/>
<accession>K3WEI7</accession>
<dbReference type="PANTHER" id="PTHR47357">
    <property type="entry name" value="COP1-INTERACTIVE PROTEIN 1"/>
    <property type="match status" value="1"/>
</dbReference>
<protein>
    <submittedName>
        <fullName evidence="3">Uncharacterized protein</fullName>
    </submittedName>
</protein>
<dbReference type="OMA" id="QETHAND"/>
<dbReference type="GO" id="GO:0005200">
    <property type="term" value="F:structural constituent of cytoskeleton"/>
    <property type="evidence" value="ECO:0007669"/>
    <property type="project" value="TreeGrafter"/>
</dbReference>
<reference evidence="4" key="1">
    <citation type="journal article" date="2010" name="Genome Biol.">
        <title>Genome sequence of the necrotrophic plant pathogen Pythium ultimum reveals original pathogenicity mechanisms and effector repertoire.</title>
        <authorList>
            <person name="Levesque C.A."/>
            <person name="Brouwer H."/>
            <person name="Cano L."/>
            <person name="Hamilton J.P."/>
            <person name="Holt C."/>
            <person name="Huitema E."/>
            <person name="Raffaele S."/>
            <person name="Robideau G.P."/>
            <person name="Thines M."/>
            <person name="Win J."/>
            <person name="Zerillo M.M."/>
            <person name="Beakes G.W."/>
            <person name="Boore J.L."/>
            <person name="Busam D."/>
            <person name="Dumas B."/>
            <person name="Ferriera S."/>
            <person name="Fuerstenberg S.I."/>
            <person name="Gachon C.M."/>
            <person name="Gaulin E."/>
            <person name="Govers F."/>
            <person name="Grenville-Briggs L."/>
            <person name="Horner N."/>
            <person name="Hostetler J."/>
            <person name="Jiang R.H."/>
            <person name="Johnson J."/>
            <person name="Krajaejun T."/>
            <person name="Lin H."/>
            <person name="Meijer H.J."/>
            <person name="Moore B."/>
            <person name="Morris P."/>
            <person name="Phuntmart V."/>
            <person name="Puiu D."/>
            <person name="Shetty J."/>
            <person name="Stajich J.E."/>
            <person name="Tripathy S."/>
            <person name="Wawra S."/>
            <person name="van West P."/>
            <person name="Whitty B.R."/>
            <person name="Coutinho P.M."/>
            <person name="Henrissat B."/>
            <person name="Martin F."/>
            <person name="Thomas P.D."/>
            <person name="Tyler B.M."/>
            <person name="De Vries R.P."/>
            <person name="Kamoun S."/>
            <person name="Yandell M."/>
            <person name="Tisserat N."/>
            <person name="Buell C.R."/>
        </authorList>
    </citation>
    <scope>NUCLEOTIDE SEQUENCE</scope>
    <source>
        <strain evidence="4">DAOM:BR144</strain>
    </source>
</reference>
<feature type="coiled-coil region" evidence="1">
    <location>
        <begin position="219"/>
        <end position="426"/>
    </location>
</feature>
<sequence>MWTVLFGEHDAPPAKQLNADEDGDYDDEGDENQQPAASPRYKQQQGKEQFPRLSTVSTVASSPPPSPSNADAIRGSETLSLPPSPPTSQSRRASSSSTISAPPLSSSGSVTMTRRGSRARNYEEDDDAQQTPMAMLLRRMNQLMLQVGEHEFEKKTLVNGMEKDRELLTAQIKKLELEIEDLKDQNVQLQYKLEFTTEPMLMEQLQDVTDMRDALSSVKIQLEKEIGEKDKEIAACKAELDAAIVAKEEEIKQIRAQYLEEIEQLEEERDDFENRATNATRLAEKEAEVKYRSQLDEKDASLAVIGEVRANLESTLQEKDALIEELQVDREVVAQQKHDEIAQLHEALEGARLKAEQDVEALKRKMEEAVGEKEEELRQVRAELMEKGDSTERQLRERIEELEMQVSDSEATIAQMTQEIGDYKEDCVQLWKTNEDLKQQIALASAETMLRDAEMRENALSGQTALLDKVNELEYELKVMQEQLNEKTQELAKVQSEARPMEQPSPVTPVDNQPWKGDAIRILTDQVAAAQRELSDAMDLNLHLNNRNTWLEEQYKLHSVSAAASPGAQEKMRVLETKSVELGQQLAEKQRFIQSFEENHNSMLAQYDQLQSAYNELLSSSNAAQEQIYQLTQEWQALNQEVFDLRNSNSALVQETESLKTIAASSNEDATKLMALQYLDASKVSQDATLANLESIQHAEQELRAENDTLKRKIEESNNFRTVEYELHGLRDSHEKLLAEFNTLQASYASVSKENEDLKKRASEHERVGAHQFSTLNAERDSLVQQLSSSQATVAASESKLKELAGRCEAQASHINSLEQQLKNLQESLQDNMEAAYETETKYEETLLDLDVVRKELQAKTDECMQLQEAADSVTRSAQNAASAHEDLERARHEIAELTNQVEHLRSVEQYLNSQAQQLTATNEHLSAEIYSVKSERQTIEQELVGLKASSSQLETRFKEVCEQTKLAEAARAELQRENDEVSAMLDADRFKAGQLQQQLEATRAEHGQLHAQIESLTKKNISLRSELESSREDAELKEEAAKSLLDNFKATQKGLKDELANLQHILQSKDAELSRATGQSQGEIQRLQHMVAKYEEEKNQILPELNQLRYDIEQLRAAESKSNAERNTLAAEIDNYRFEMDRLQQLVQQFEQEKSALEGQVSSVHALEEEKNQIVYQLQHVEQRNRQLEQSHRELEDTLEKSKSFCEDLSIRCEEISVQAQEHAKKIQEDSQAEIYRLTHANESLQQEIEKFVQNRFREASAEEELHLHIAELQAENNVLASRAHRLTQQLSQFTEVPEEDRLADSQSQTPDLWELLSSGMEQLKADLELASKYAASIDANGLEVVEAGDEALAIAS</sequence>
<evidence type="ECO:0000256" key="1">
    <source>
        <dbReference type="SAM" id="Coils"/>
    </source>
</evidence>